<proteinExistence type="inferred from homology"/>
<keyword evidence="11" id="KW-1185">Reference proteome</keyword>
<dbReference type="Proteomes" id="UP000663452">
    <property type="component" value="Chromosome"/>
</dbReference>
<comment type="function">
    <text evidence="1">Catalyzes the reversible cyclization of carbamoyl aspartate to dihydroorotate.</text>
</comment>
<dbReference type="InterPro" id="IPR002195">
    <property type="entry name" value="Dihydroorotase_CS"/>
</dbReference>
<dbReference type="InterPro" id="IPR047604">
    <property type="entry name" value="Allantoinase_bact"/>
</dbReference>
<dbReference type="SUPFAM" id="SSF51338">
    <property type="entry name" value="Composite domain of metallo-dependent hydrolases"/>
    <property type="match status" value="1"/>
</dbReference>
<dbReference type="RefSeq" id="WP_206103639.1">
    <property type="nucleotide sequence ID" value="NZ_CP070969.1"/>
</dbReference>
<accession>A0ABX7LFL7</accession>
<dbReference type="InterPro" id="IPR032466">
    <property type="entry name" value="Metal_Hydrolase"/>
</dbReference>
<evidence type="ECO:0000256" key="6">
    <source>
        <dbReference type="ARBA" id="ARBA00022801"/>
    </source>
</evidence>
<evidence type="ECO:0000313" key="10">
    <source>
        <dbReference type="EMBL" id="QSF46143.1"/>
    </source>
</evidence>
<evidence type="ECO:0000259" key="9">
    <source>
        <dbReference type="Pfam" id="PF01979"/>
    </source>
</evidence>
<comment type="subunit">
    <text evidence="3 8">Homotetramer.</text>
</comment>
<feature type="binding site" description="via carbamate group" evidence="8">
    <location>
        <position position="150"/>
    </location>
    <ligand>
        <name>Zn(2+)</name>
        <dbReference type="ChEBI" id="CHEBI:29105"/>
        <label>2</label>
    </ligand>
</feature>
<evidence type="ECO:0000256" key="8">
    <source>
        <dbReference type="HAMAP-Rule" id="MF_01645"/>
    </source>
</evidence>
<comment type="similarity">
    <text evidence="2">Belongs to the metallo-dependent hydrolases superfamily. DHOase family. Class I DHOase subfamily.</text>
</comment>
<feature type="domain" description="Amidohydrolase-related" evidence="9">
    <location>
        <begin position="54"/>
        <end position="439"/>
    </location>
</feature>
<protein>
    <recommendedName>
        <fullName evidence="8">Allantoinase</fullName>
        <ecNumber evidence="8">3.5.2.5</ecNumber>
    </recommendedName>
    <alternativeName>
        <fullName evidence="8">Allantoin-utilizing enzyme</fullName>
    </alternativeName>
</protein>
<comment type="pathway">
    <text evidence="8">Nitrogen metabolism; (S)-allantoin degradation; allantoate from (S)-allantoin: step 1/1.</text>
</comment>
<dbReference type="Gene3D" id="3.20.20.140">
    <property type="entry name" value="Metal-dependent hydrolases"/>
    <property type="match status" value="1"/>
</dbReference>
<comment type="PTM">
    <text evidence="8">Carboxylation allows a single lysine to coordinate two zinc ions.</text>
</comment>
<dbReference type="NCBIfam" id="TIGR03178">
    <property type="entry name" value="allantoinase"/>
    <property type="match status" value="1"/>
</dbReference>
<dbReference type="EC" id="3.5.2.5" evidence="8"/>
<dbReference type="InterPro" id="IPR017593">
    <property type="entry name" value="Allantoinase"/>
</dbReference>
<comment type="similarity">
    <text evidence="8">Belongs to the metallo-dependent hydrolases superfamily. Allantoinase family.</text>
</comment>
<feature type="binding site" evidence="8">
    <location>
        <position position="65"/>
    </location>
    <ligand>
        <name>Zn(2+)</name>
        <dbReference type="ChEBI" id="CHEBI:29105"/>
        <label>1</label>
    </ligand>
</feature>
<name>A0ABX7LFL7_9BACL</name>
<feature type="binding site" evidence="8">
    <location>
        <position position="318"/>
    </location>
    <ligand>
        <name>Zn(2+)</name>
        <dbReference type="ChEBI" id="CHEBI:29105"/>
        <label>1</label>
    </ligand>
</feature>
<dbReference type="EMBL" id="CP070969">
    <property type="protein sequence ID" value="QSF46143.1"/>
    <property type="molecule type" value="Genomic_DNA"/>
</dbReference>
<dbReference type="HAMAP" id="MF_01645">
    <property type="entry name" value="Hydantoinase"/>
    <property type="match status" value="1"/>
</dbReference>
<dbReference type="PANTHER" id="PTHR43668:SF4">
    <property type="entry name" value="ALLANTOINASE"/>
    <property type="match status" value="1"/>
</dbReference>
<dbReference type="GO" id="GO:0004038">
    <property type="term" value="F:allantoinase activity"/>
    <property type="evidence" value="ECO:0007669"/>
    <property type="project" value="UniProtKB-EC"/>
</dbReference>
<reference evidence="10 11" key="1">
    <citation type="submission" date="2021-02" db="EMBL/GenBank/DDBJ databases">
        <title>Paenibacillus tianjinensis sp. nov.</title>
        <authorList>
            <person name="Liu H."/>
        </authorList>
    </citation>
    <scope>NUCLEOTIDE SEQUENCE [LARGE SCALE GENOMIC DNA]</scope>
    <source>
        <strain evidence="10 11">TB2019</strain>
    </source>
</reference>
<dbReference type="Gene3D" id="2.30.40.10">
    <property type="entry name" value="Urease, subunit C, domain 1"/>
    <property type="match status" value="1"/>
</dbReference>
<feature type="binding site" evidence="8">
    <location>
        <position position="189"/>
    </location>
    <ligand>
        <name>Zn(2+)</name>
        <dbReference type="ChEBI" id="CHEBI:29105"/>
        <label>2</label>
    </ligand>
</feature>
<evidence type="ECO:0000256" key="7">
    <source>
        <dbReference type="ARBA" id="ARBA00022833"/>
    </source>
</evidence>
<keyword evidence="5 8" id="KW-0479">Metal-binding</keyword>
<keyword evidence="6 8" id="KW-0378">Hydrolase</keyword>
<dbReference type="InterPro" id="IPR011059">
    <property type="entry name" value="Metal-dep_hydrolase_composite"/>
</dbReference>
<feature type="binding site" description="via carbamate group" evidence="8">
    <location>
        <position position="150"/>
    </location>
    <ligand>
        <name>Zn(2+)</name>
        <dbReference type="ChEBI" id="CHEBI:29105"/>
        <label>1</label>
    </ligand>
</feature>
<organism evidence="10 11">
    <name type="scientific">Paenibacillus tianjinensis</name>
    <dbReference type="NCBI Taxonomy" id="2810347"/>
    <lineage>
        <taxon>Bacteria</taxon>
        <taxon>Bacillati</taxon>
        <taxon>Bacillota</taxon>
        <taxon>Bacilli</taxon>
        <taxon>Bacillales</taxon>
        <taxon>Paenibacillaceae</taxon>
        <taxon>Paenibacillus</taxon>
    </lineage>
</organism>
<comment type="catalytic activity">
    <reaction evidence="8">
        <text>(S)-allantoin + H2O = allantoate + H(+)</text>
        <dbReference type="Rhea" id="RHEA:17029"/>
        <dbReference type="ChEBI" id="CHEBI:15377"/>
        <dbReference type="ChEBI" id="CHEBI:15378"/>
        <dbReference type="ChEBI" id="CHEBI:15678"/>
        <dbReference type="ChEBI" id="CHEBI:17536"/>
        <dbReference type="EC" id="3.5.2.5"/>
    </reaction>
</comment>
<comment type="function">
    <text evidence="8">Catalyzes the conversion of allantoin (5-ureidohydantoin) to allantoic acid by hydrolytic cleavage of the five-member hydantoin ring.</text>
</comment>
<dbReference type="Pfam" id="PF01979">
    <property type="entry name" value="Amidohydro_1"/>
    <property type="match status" value="1"/>
</dbReference>
<keyword evidence="7 8" id="KW-0862">Zinc</keyword>
<dbReference type="InterPro" id="IPR006680">
    <property type="entry name" value="Amidohydro-rel"/>
</dbReference>
<feature type="modified residue" description="N6-carboxylysine" evidence="8">
    <location>
        <position position="150"/>
    </location>
</feature>
<sequence length="464" mass="49786">MKETYELIIKNGDVVLPGEVRKMDIAVKNGKIAALGEQLPVYPETKVIDAEGQYVLPGMIDMHVHFNEPALGHWEGFRSGSASLAAGGCTCYADMPLNGNPPTVNKAALQLKAEAAAGNSAVDYVLWGGLVPGNLDDLEELAAAGVTGFKAFISNPGGEGEGRFREVDDDTLFQGMKKIAGLGGILALHAESEEITAVLSADAVRSGRTSARDFAASRPAEAELEAVARALLYSERTGCRLHFVHISTAAAIEMIHEAKLRGLDVSAETCPHYLILNENSLEELGVLAKCAPPLRSPEEQEKLWKVLADGHIELIASDHSPCPPELKLDPGLSFFEAWGGISGAQSSLELMFHEGVNVRGLPVTLIAALLAEQPARRFGLDHRKGSIKLGLDADLVLLNPNHSYMLSAEYLYYRHKHSPYTGMTLSCKVTATISRGAVVYTAADGLLIEDGGQWLRVNEGQSLL</sequence>
<evidence type="ECO:0000256" key="5">
    <source>
        <dbReference type="ARBA" id="ARBA00022723"/>
    </source>
</evidence>
<dbReference type="InterPro" id="IPR050138">
    <property type="entry name" value="DHOase/Allantoinase_Hydrolase"/>
</dbReference>
<comment type="cofactor">
    <cofactor evidence="8">
        <name>Zn(2+)</name>
        <dbReference type="ChEBI" id="CHEBI:29105"/>
    </cofactor>
    <text evidence="8">Binds 2 Zn(2+) ions per subunit.</text>
</comment>
<evidence type="ECO:0000313" key="11">
    <source>
        <dbReference type="Proteomes" id="UP000663452"/>
    </source>
</evidence>
<dbReference type="SUPFAM" id="SSF51556">
    <property type="entry name" value="Metallo-dependent hydrolases"/>
    <property type="match status" value="1"/>
</dbReference>
<feature type="binding site" evidence="8">
    <location>
        <position position="63"/>
    </location>
    <ligand>
        <name>Zn(2+)</name>
        <dbReference type="ChEBI" id="CHEBI:29105"/>
        <label>1</label>
    </ligand>
</feature>
<dbReference type="NCBIfam" id="NF004839">
    <property type="entry name" value="PRK06189.1"/>
    <property type="match status" value="1"/>
</dbReference>
<gene>
    <name evidence="8" type="primary">allB</name>
    <name evidence="10" type="ORF">JRJ22_05900</name>
</gene>
<dbReference type="PROSITE" id="PS00482">
    <property type="entry name" value="DIHYDROOROTASE_1"/>
    <property type="match status" value="1"/>
</dbReference>
<dbReference type="PANTHER" id="PTHR43668">
    <property type="entry name" value="ALLANTOINASE"/>
    <property type="match status" value="1"/>
</dbReference>
<evidence type="ECO:0000256" key="1">
    <source>
        <dbReference type="ARBA" id="ARBA00002368"/>
    </source>
</evidence>
<keyword evidence="4 8" id="KW-0659">Purine metabolism</keyword>
<feature type="binding site" evidence="8">
    <location>
        <position position="245"/>
    </location>
    <ligand>
        <name>Zn(2+)</name>
        <dbReference type="ChEBI" id="CHEBI:29105"/>
        <label>2</label>
    </ligand>
</feature>
<evidence type="ECO:0000256" key="4">
    <source>
        <dbReference type="ARBA" id="ARBA00022631"/>
    </source>
</evidence>
<evidence type="ECO:0000256" key="2">
    <source>
        <dbReference type="ARBA" id="ARBA00010286"/>
    </source>
</evidence>
<evidence type="ECO:0000256" key="3">
    <source>
        <dbReference type="ARBA" id="ARBA00011881"/>
    </source>
</evidence>